<dbReference type="PANTHER" id="PTHR34979:SF1">
    <property type="entry name" value="INNER MEMBRANE PROTEIN YGAZ"/>
    <property type="match status" value="1"/>
</dbReference>
<evidence type="ECO:0000256" key="4">
    <source>
        <dbReference type="ARBA" id="ARBA00022475"/>
    </source>
</evidence>
<evidence type="ECO:0000313" key="10">
    <source>
        <dbReference type="Proteomes" id="UP000078463"/>
    </source>
</evidence>
<feature type="transmembrane region" description="Helical" evidence="8">
    <location>
        <begin position="62"/>
        <end position="84"/>
    </location>
</feature>
<accession>A0A191UG37</accession>
<sequence length="261" mass="28647">MSSADQPYIDPSEIALEGSAAERFKNPNDAFWSGIRDAAGAPAMVLFAGMVGFGAMGKTNGFDVWFTTFTSFFMFALPGQVVLLEMAITGSSVLAIALAVTLTSTRFITMTVTLFPQFHQKDRNRSLYASVHLLAMTAWAISMREFHAIETKHRLAYFVGLGLLCWLISIPGTILGFYLAGMVPPAITLGLVFINPLFFLLTFTEVKPWINRIAILMGCVFGPIFFMIDRDTSLLTAGLIGGTLAYFIDRQFLRKKPGVIG</sequence>
<dbReference type="PANTHER" id="PTHR34979">
    <property type="entry name" value="INNER MEMBRANE PROTEIN YGAZ"/>
    <property type="match status" value="1"/>
</dbReference>
<feature type="transmembrane region" description="Helical" evidence="8">
    <location>
        <begin position="210"/>
        <end position="228"/>
    </location>
</feature>
<name>A0A191UG37_9BURK</name>
<feature type="transmembrane region" description="Helical" evidence="8">
    <location>
        <begin position="38"/>
        <end position="56"/>
    </location>
</feature>
<feature type="transmembrane region" description="Helical" evidence="8">
    <location>
        <begin position="234"/>
        <end position="253"/>
    </location>
</feature>
<evidence type="ECO:0000256" key="2">
    <source>
        <dbReference type="ARBA" id="ARBA00010735"/>
    </source>
</evidence>
<comment type="similarity">
    <text evidence="2">Belongs to the AzlC family.</text>
</comment>
<dbReference type="OrthoDB" id="8891105at2"/>
<evidence type="ECO:0000256" key="3">
    <source>
        <dbReference type="ARBA" id="ARBA00022448"/>
    </source>
</evidence>
<evidence type="ECO:0000256" key="6">
    <source>
        <dbReference type="ARBA" id="ARBA00022989"/>
    </source>
</evidence>
<dbReference type="STRING" id="1743168.A8O14_07450"/>
<dbReference type="Pfam" id="PF03591">
    <property type="entry name" value="AzlC"/>
    <property type="match status" value="1"/>
</dbReference>
<dbReference type="KEGG" id="pwu:A8O14_07450"/>
<feature type="transmembrane region" description="Helical" evidence="8">
    <location>
        <begin position="155"/>
        <end position="180"/>
    </location>
</feature>
<reference evidence="10" key="1">
    <citation type="submission" date="2016-05" db="EMBL/GenBank/DDBJ databases">
        <title>Polynucleobacter sp. QLW-P1FAT50C-4 genome.</title>
        <authorList>
            <person name="Hahn M.W."/>
        </authorList>
    </citation>
    <scope>NUCLEOTIDE SEQUENCE [LARGE SCALE GENOMIC DNA]</scope>
    <source>
        <strain evidence="10">QLW-P1FAT50C-4</strain>
    </source>
</reference>
<evidence type="ECO:0000256" key="8">
    <source>
        <dbReference type="SAM" id="Phobius"/>
    </source>
</evidence>
<evidence type="ECO:0000313" key="9">
    <source>
        <dbReference type="EMBL" id="ANI99917.1"/>
    </source>
</evidence>
<keyword evidence="5 8" id="KW-0812">Transmembrane</keyword>
<dbReference type="AlphaFoldDB" id="A0A191UG37"/>
<dbReference type="InterPro" id="IPR011606">
    <property type="entry name" value="Brnchd-chn_aa_trnsp_permease"/>
</dbReference>
<proteinExistence type="inferred from homology"/>
<gene>
    <name evidence="9" type="ORF">A8O14_07450</name>
</gene>
<evidence type="ECO:0000256" key="5">
    <source>
        <dbReference type="ARBA" id="ARBA00022692"/>
    </source>
</evidence>
<keyword evidence="4" id="KW-1003">Cell membrane</keyword>
<dbReference type="GO" id="GO:1903785">
    <property type="term" value="P:L-valine transmembrane transport"/>
    <property type="evidence" value="ECO:0007669"/>
    <property type="project" value="TreeGrafter"/>
</dbReference>
<comment type="subcellular location">
    <subcellularLocation>
        <location evidence="1">Cell membrane</location>
        <topology evidence="1">Multi-pass membrane protein</topology>
    </subcellularLocation>
</comment>
<dbReference type="Proteomes" id="UP000078463">
    <property type="component" value="Chromosome"/>
</dbReference>
<protein>
    <submittedName>
        <fullName evidence="9">AzlC family protein</fullName>
    </submittedName>
</protein>
<feature type="transmembrane region" description="Helical" evidence="8">
    <location>
        <begin position="93"/>
        <end position="115"/>
    </location>
</feature>
<evidence type="ECO:0000256" key="7">
    <source>
        <dbReference type="ARBA" id="ARBA00023136"/>
    </source>
</evidence>
<dbReference type="EMBL" id="CP015922">
    <property type="protein sequence ID" value="ANI99917.1"/>
    <property type="molecule type" value="Genomic_DNA"/>
</dbReference>
<feature type="transmembrane region" description="Helical" evidence="8">
    <location>
        <begin position="186"/>
        <end position="203"/>
    </location>
</feature>
<keyword evidence="6 8" id="KW-1133">Transmembrane helix</keyword>
<organism evidence="9 10">
    <name type="scientific">Polynucleobacter wuianus</name>
    <dbReference type="NCBI Taxonomy" id="1743168"/>
    <lineage>
        <taxon>Bacteria</taxon>
        <taxon>Pseudomonadati</taxon>
        <taxon>Pseudomonadota</taxon>
        <taxon>Betaproteobacteria</taxon>
        <taxon>Burkholderiales</taxon>
        <taxon>Burkholderiaceae</taxon>
        <taxon>Polynucleobacter</taxon>
    </lineage>
</organism>
<keyword evidence="3" id="KW-0813">Transport</keyword>
<dbReference type="RefSeq" id="WP_068948925.1">
    <property type="nucleotide sequence ID" value="NZ_CP015922.1"/>
</dbReference>
<keyword evidence="10" id="KW-1185">Reference proteome</keyword>
<dbReference type="GO" id="GO:0005886">
    <property type="term" value="C:plasma membrane"/>
    <property type="evidence" value="ECO:0007669"/>
    <property type="project" value="UniProtKB-SubCell"/>
</dbReference>
<evidence type="ECO:0000256" key="1">
    <source>
        <dbReference type="ARBA" id="ARBA00004651"/>
    </source>
</evidence>
<keyword evidence="7 8" id="KW-0472">Membrane</keyword>